<evidence type="ECO:0000313" key="4">
    <source>
        <dbReference type="Proteomes" id="UP000624709"/>
    </source>
</evidence>
<feature type="transmembrane region" description="Helical" evidence="1">
    <location>
        <begin position="348"/>
        <end position="366"/>
    </location>
</feature>
<feature type="transmembrane region" description="Helical" evidence="1">
    <location>
        <begin position="386"/>
        <end position="403"/>
    </location>
</feature>
<feature type="transmembrane region" description="Helical" evidence="1">
    <location>
        <begin position="322"/>
        <end position="341"/>
    </location>
</feature>
<dbReference type="InterPro" id="IPR032809">
    <property type="entry name" value="Put_HupE_UreJ"/>
</dbReference>
<keyword evidence="1" id="KW-1133">Transmembrane helix</keyword>
<accession>A0ABQ4BMY4</accession>
<dbReference type="RefSeq" id="WP_203829795.1">
    <property type="nucleotide sequence ID" value="NZ_BAAATY010000045.1"/>
</dbReference>
<feature type="transmembrane region" description="Helical" evidence="1">
    <location>
        <begin position="190"/>
        <end position="209"/>
    </location>
</feature>
<keyword evidence="1" id="KW-0812">Transmembrane</keyword>
<evidence type="ECO:0000313" key="3">
    <source>
        <dbReference type="EMBL" id="GIE72044.1"/>
    </source>
</evidence>
<proteinExistence type="predicted"/>
<gene>
    <name evidence="3" type="ORF">Apa02nite_081520</name>
</gene>
<evidence type="ECO:0000256" key="1">
    <source>
        <dbReference type="SAM" id="Phobius"/>
    </source>
</evidence>
<organism evidence="3 4">
    <name type="scientific">Actinoplanes palleronii</name>
    <dbReference type="NCBI Taxonomy" id="113570"/>
    <lineage>
        <taxon>Bacteria</taxon>
        <taxon>Bacillati</taxon>
        <taxon>Actinomycetota</taxon>
        <taxon>Actinomycetes</taxon>
        <taxon>Micromonosporales</taxon>
        <taxon>Micromonosporaceae</taxon>
        <taxon>Actinoplanes</taxon>
    </lineage>
</organism>
<keyword evidence="1" id="KW-0472">Membrane</keyword>
<keyword evidence="4" id="KW-1185">Reference proteome</keyword>
<feature type="transmembrane region" description="Helical" evidence="1">
    <location>
        <begin position="229"/>
        <end position="248"/>
    </location>
</feature>
<feature type="chain" id="PRO_5045354743" description="HupE/UreJ protein" evidence="2">
    <location>
        <begin position="28"/>
        <end position="416"/>
    </location>
</feature>
<evidence type="ECO:0008006" key="5">
    <source>
        <dbReference type="Google" id="ProtNLM"/>
    </source>
</evidence>
<dbReference type="Proteomes" id="UP000624709">
    <property type="component" value="Unassembled WGS sequence"/>
</dbReference>
<sequence>MRFARLIACVVLAYAVIAGLAPGGVAAHPISATAILLDPGSATVTGKVQVPIDRLEVALGESLTTTTPDKIKELRGYVLSRAAASGSAGVWAVDLSGGRVEKVDGVDHLVFDLTLTPPDGKVGDFTFDYDAILHKVVSHQVFVAVRQPGADGYTSLGVLDWRGHTITVPAAGPATEDGFLPSLRLGVKHIAGGADHLLFLIMLLLPVQALSRGRRWVRGGDLRRHGVRVVHVVTAFAIGHSVTLALGALGCISVPTRVVECLIAVSILVSGLHAIRPLVPCGEAWIAAGFGLMHGLAFAALLGDLGLGRGSLLADLVGFNLGIELTQLAVVGLLMPSLLVLSRTRVYPVLRTGLAGTGVVLAAAWLAERTTLLDTNPLDAVTDAMVAHPFTIAALVAAVAAASRSVPGLRARHDEI</sequence>
<dbReference type="EMBL" id="BOMS01000136">
    <property type="protein sequence ID" value="GIE72044.1"/>
    <property type="molecule type" value="Genomic_DNA"/>
</dbReference>
<dbReference type="Pfam" id="PF13795">
    <property type="entry name" value="HupE_UreJ_2"/>
    <property type="match status" value="1"/>
</dbReference>
<keyword evidence="2" id="KW-0732">Signal</keyword>
<name>A0ABQ4BMY4_9ACTN</name>
<protein>
    <recommendedName>
        <fullName evidence="5">HupE/UreJ protein</fullName>
    </recommendedName>
</protein>
<comment type="caution">
    <text evidence="3">The sequence shown here is derived from an EMBL/GenBank/DDBJ whole genome shotgun (WGS) entry which is preliminary data.</text>
</comment>
<reference evidence="3 4" key="1">
    <citation type="submission" date="2021-01" db="EMBL/GenBank/DDBJ databases">
        <title>Whole genome shotgun sequence of Actinoplanes palleronii NBRC 14916.</title>
        <authorList>
            <person name="Komaki H."/>
            <person name="Tamura T."/>
        </authorList>
    </citation>
    <scope>NUCLEOTIDE SEQUENCE [LARGE SCALE GENOMIC DNA]</scope>
    <source>
        <strain evidence="3 4">NBRC 14916</strain>
    </source>
</reference>
<evidence type="ECO:0000256" key="2">
    <source>
        <dbReference type="SAM" id="SignalP"/>
    </source>
</evidence>
<feature type="transmembrane region" description="Helical" evidence="1">
    <location>
        <begin position="284"/>
        <end position="302"/>
    </location>
</feature>
<feature type="signal peptide" evidence="2">
    <location>
        <begin position="1"/>
        <end position="27"/>
    </location>
</feature>